<reference evidence="1 2" key="1">
    <citation type="submission" date="2023-10" db="EMBL/GenBank/DDBJ databases">
        <title>Marimonas sp. nov. isolated from tidal mud flat.</title>
        <authorList>
            <person name="Jaincy N.J."/>
            <person name="Srinivasan S."/>
            <person name="Lee S.-S."/>
        </authorList>
    </citation>
    <scope>NUCLEOTIDE SEQUENCE [LARGE SCALE GENOMIC DNA]</scope>
    <source>
        <strain evidence="1 2">MJ-SS3</strain>
    </source>
</reference>
<dbReference type="RefSeq" id="WP_316661061.1">
    <property type="nucleotide sequence ID" value="NZ_JAWHTF010000001.1"/>
</dbReference>
<sequence length="263" mass="31712">MGKSRQELIDIFNSSNYLDIIQNEVHSELHLKILEKIRQSTRFLKKEIVNHTFSRKYERIEPSDSVKIVYKNHKGVILYSIKYSWMFNSFFISEHFNVELNKFIDLHSIDAISELNTKYFVVHLNRIYYDEPNDVNELRIWPMLVENQKDVFLSKVHKENNPDDFILICEKRDHLSFYDKFYFFDQKSNFKPDETPYISNTSWRFIDSKTKCKISNGIIHFNGIAEHNSHREVYQEWNIEATIDISNNKFYIANSIFTRFDYK</sequence>
<protein>
    <submittedName>
        <fullName evidence="1">Uncharacterized protein</fullName>
    </submittedName>
</protein>
<name>A0ABU3U4B4_9FLAO</name>
<keyword evidence="2" id="KW-1185">Reference proteome</keyword>
<evidence type="ECO:0000313" key="1">
    <source>
        <dbReference type="EMBL" id="MDU8885201.1"/>
    </source>
</evidence>
<proteinExistence type="predicted"/>
<dbReference type="EMBL" id="JAWHTF010000001">
    <property type="protein sequence ID" value="MDU8885201.1"/>
    <property type="molecule type" value="Genomic_DNA"/>
</dbReference>
<accession>A0ABU3U4B4</accession>
<dbReference type="Proteomes" id="UP001268651">
    <property type="component" value="Unassembled WGS sequence"/>
</dbReference>
<gene>
    <name evidence="1" type="ORF">RXV94_03450</name>
</gene>
<comment type="caution">
    <text evidence="1">The sequence shown here is derived from an EMBL/GenBank/DDBJ whole genome shotgun (WGS) entry which is preliminary data.</text>
</comment>
<evidence type="ECO:0000313" key="2">
    <source>
        <dbReference type="Proteomes" id="UP001268651"/>
    </source>
</evidence>
<organism evidence="1 2">
    <name type="scientific">Gilvirhabdus luticola</name>
    <dbReference type="NCBI Taxonomy" id="3079858"/>
    <lineage>
        <taxon>Bacteria</taxon>
        <taxon>Pseudomonadati</taxon>
        <taxon>Bacteroidota</taxon>
        <taxon>Flavobacteriia</taxon>
        <taxon>Flavobacteriales</taxon>
        <taxon>Flavobacteriaceae</taxon>
        <taxon>Gilvirhabdus</taxon>
    </lineage>
</organism>